<sequence>MKHFINLVFIFCISNLCTFGQTEAYNLASQNLHKKVRKTIEHYYNYDEESGGFVKTSVNINMYNDEGNLIETYSFYDGKYGEPKPVKKAYKYNSKGQLTEITDISDEIGKYSSNYIFTYDSKGNLAKKETIYKSGGGSYSIYTFDNKGRQIKEQNFDNTGKLTSENTNSYSGKDKTNVHISYSSQDGSIIGTYTTLYENDIKTTYLSKGKYSDNKATYSYDKFGNITKSVDVGKTNTYTATYDYEYDNKDNWIKKHYKSGKYQYFYFREIHFDNGEVTGSIDFDKQYINRYGNFPNVTIVPIVKKQTNYNTNNNTVNNNTNSGMPTIGNTNWSYTFVNMKEKISDISGNIFMTVSGKSKLDSGAQAKFTVEITGAETKVLEYNVNSYYYDEATKRHFWLMKTTNNVSEGTLCIFQTPMVLREKTVKGLLMMGAEDNKISFYLL</sequence>
<proteinExistence type="predicted"/>
<accession>A0A2S7WDG3</accession>
<dbReference type="RefSeq" id="WP_105046441.1">
    <property type="nucleotide sequence ID" value="NZ_CP150662.1"/>
</dbReference>
<dbReference type="Proteomes" id="UP000237608">
    <property type="component" value="Unassembled WGS sequence"/>
</dbReference>
<name>A0A2S7WDG3_9FLAO</name>
<gene>
    <name evidence="1" type="ORF">BTO13_08605</name>
</gene>
<dbReference type="AlphaFoldDB" id="A0A2S7WDG3"/>
<evidence type="ECO:0000313" key="1">
    <source>
        <dbReference type="EMBL" id="PQJ75301.1"/>
    </source>
</evidence>
<organism evidence="1 2">
    <name type="scientific">Polaribacter gangjinensis</name>
    <dbReference type="NCBI Taxonomy" id="574710"/>
    <lineage>
        <taxon>Bacteria</taxon>
        <taxon>Pseudomonadati</taxon>
        <taxon>Bacteroidota</taxon>
        <taxon>Flavobacteriia</taxon>
        <taxon>Flavobacteriales</taxon>
        <taxon>Flavobacteriaceae</taxon>
    </lineage>
</organism>
<comment type="caution">
    <text evidence="1">The sequence shown here is derived from an EMBL/GenBank/DDBJ whole genome shotgun (WGS) entry which is preliminary data.</text>
</comment>
<dbReference type="OrthoDB" id="1197496at2"/>
<keyword evidence="2" id="KW-1185">Reference proteome</keyword>
<reference evidence="1 2" key="1">
    <citation type="submission" date="2016-12" db="EMBL/GenBank/DDBJ databases">
        <title>Trade-off between light-utilization and light-protection in marine flavobacteria.</title>
        <authorList>
            <person name="Kumagai Y."/>
            <person name="Yoshizawa S."/>
            <person name="Kogure K."/>
            <person name="Iwasaki W."/>
        </authorList>
    </citation>
    <scope>NUCLEOTIDE SEQUENCE [LARGE SCALE GENOMIC DNA]</scope>
    <source>
        <strain evidence="1 2">KCTC 22729</strain>
    </source>
</reference>
<dbReference type="EMBL" id="MSCL01000001">
    <property type="protein sequence ID" value="PQJ75301.1"/>
    <property type="molecule type" value="Genomic_DNA"/>
</dbReference>
<dbReference type="Gene3D" id="2.180.10.10">
    <property type="entry name" value="RHS repeat-associated core"/>
    <property type="match status" value="1"/>
</dbReference>
<protein>
    <submittedName>
        <fullName evidence="1">Uncharacterized protein</fullName>
    </submittedName>
</protein>
<evidence type="ECO:0000313" key="2">
    <source>
        <dbReference type="Proteomes" id="UP000237608"/>
    </source>
</evidence>